<dbReference type="Gene3D" id="2.60.40.10">
    <property type="entry name" value="Immunoglobulins"/>
    <property type="match status" value="2"/>
</dbReference>
<dbReference type="InterPro" id="IPR011625">
    <property type="entry name" value="A2M_N_BRD"/>
</dbReference>
<dbReference type="PANTHER" id="PTHR11412">
    <property type="entry name" value="MACROGLOBULIN / COMPLEMENT"/>
    <property type="match status" value="1"/>
</dbReference>
<feature type="region of interest" description="Disordered" evidence="9">
    <location>
        <begin position="1362"/>
        <end position="1433"/>
    </location>
</feature>
<keyword evidence="5" id="KW-0325">Glycoprotein</keyword>
<evidence type="ECO:0000259" key="12">
    <source>
        <dbReference type="SMART" id="SM01360"/>
    </source>
</evidence>
<dbReference type="InterPro" id="IPR036514">
    <property type="entry name" value="SGNH_hydro_sf"/>
</dbReference>
<feature type="signal peptide" evidence="10">
    <location>
        <begin position="1"/>
        <end position="18"/>
    </location>
</feature>
<sequence length="1770" mass="191288">MKAAAFAILPLLVVSAAAQRYLVVSPKILPSGTQAAVCISLFNITDDVKVSVELTSEDGNDVEPATVTDVLTQGQDKCVKLKVPLVFSIYKEAKLSVHGNGSSYDFKDEKHLRIVQEATHTFISTDKPIYKPGQKVQMHILTLQLDLRPSTENIDMVWMEDNSGSRINQWLDVPTEEGIASLEQQLSKEPVLGKWSINALIAGTTYKTTFDVEEFVLPKFEVEITPPPWIPVDMDVIPTIICGKYTYGKPVLGEVKAEFCLEAVDWYWTTQPRFIINCHNWIGKTGENGCVNIEIESSLVGLNYTPGADFPTLFGSLLVNAEITEDGTGVALNGTHDTKTSKRKYKLHFNSPEVFKPGLPYHGKLHVTDILDNPLAGVKVTIEAYNNKNHQRFAHNYTSNKYGEIPFTLPTYMIGSNVRKLNLNAKVADTPASWTVWQGADHSADSWWSPSSSFLQIQPTHDILPCDTVPAPASCRFNPHTTSCHVTQWQKFLFCTLLREPIMSRGDILDIGTKEVAFDSTDGPSTYQPPTTTPPPTAPFTDSNTAEEPTDLPPVVTVIAEESFAEKEEISDGEVRRKRFSPPFYYMDDSPTMPPIPGYTGHFTIKFKVVASMSPIVRLLVYYVRDDGEVVADSASIKIASCLENNVSVSFPRESQLPGATTKLTVKAAPGSLCSVGVVDKSVYLLRSSNRLTQDKIFSELRDVDLNFLDERLYVDRNTHCDYDGPEAISPFRPTVPVPTFTVEKVEVPTLDSDRNDPREMEGKDERDEGERRIKKRFVPRFESSSYKDAYTAFKHMGLLVMTDLLLQTRPCEMEPPFPPDIQYWGQDAGKTQIMVQLAMIDLLLQTCPCERKPRSTWILADLSLNATLDEFKGRQFSRRQRDEISSELTADCITMYGLSAKMAIILSFTDSICKYVSNHATFSSDILFSLNAHPGASVYDLTSDISRHPFVEPDLVFLHVGTNCLPMHRPLSRTLDDFSCLISVTKSRFPSASVVISSILPRFDSEVYDRRRSELNSHLLRLCSRQGVFFLDNGSRARRAMFSVDGLHLSRAGNISYAKYLSFSLSHYLQLHRRSCQHRFTLRDEEWPGLGTDGGSGKKDKEHPGEEPKSGEYQGQVEWARVVRQGGPVARPAPGKVVGGSVGKGPSQPRGVPVVRSATRKVEGGSVGKGPSQPRGVPVVRSAPGKVVGGSVGKGPSQPRGVPVVRSAPGKVEGGSVGKGPSQPRGVAVARVARGKVEGGSVGKGPSQPRGVAVVRAARGKVEGGSVGKGPSQPRGVAVARSAPGKVVGGSVGKGPSQPRGVPVVRSAPGKVEGGSVGKGPSQPRGVAVARVARGKVEGGSVGKGPSQPRGVAVVRAARGKVEGGSMGKGPSQPRGVAVARAAPGKLHRRSCQHRFTLRGEEWPGLGTDGGSGKKDKEHPGEEQKSGEYKGQVEWARVVRQGGPVARAAPGKVEGGSVWKGPSQPRGVPVVRSAPGKVVGGSVGKGPSQPRGVPVVRSAPGKVVGGSVGKGPSQPRGVPVVRSAPGKVEGGSVGKGPSHPRGVPVVRSAPGKVVGGSVGKGPSQPRGVPVVRSAPGKVVGGSVGKGPSQPRGVPVVRSAPGKAFQPFFVSPTLPYSVIRGEEVPLKVSIFNYMQQCQVIELTLLKSEDFDLIDKDRTRQVCVCPVASKTETFNIVPNTLGKIKISVEAEAVEDDGLICGNEPVVRPTEGVRDAIVKDLLVEPEGIEQEYTYSSFFCPKDFPDEVLEDIIQTVLPENLVEGSNRAYVSVI</sequence>
<comment type="similarity">
    <text evidence="1">Belongs to the protease inhibitor I39 (alpha-2-macroglobulin) family.</text>
</comment>
<feature type="region of interest" description="Disordered" evidence="9">
    <location>
        <begin position="1086"/>
        <end position="1228"/>
    </location>
</feature>
<dbReference type="SUPFAM" id="SSF81296">
    <property type="entry name" value="E set domains"/>
    <property type="match status" value="1"/>
</dbReference>
<feature type="compositionally biased region" description="Basic and acidic residues" evidence="9">
    <location>
        <begin position="1413"/>
        <end position="1429"/>
    </location>
</feature>
<protein>
    <recommendedName>
        <fullName evidence="2">1-alkyl-2-acetylglycerophosphocholine esterase</fullName>
        <ecNumber evidence="2">3.1.1.47</ecNumber>
    </recommendedName>
</protein>
<feature type="region of interest" description="Disordered" evidence="9">
    <location>
        <begin position="1286"/>
        <end position="1327"/>
    </location>
</feature>
<dbReference type="FunFam" id="2.60.40.1930:FF:000001">
    <property type="entry name" value="CD109 isoform 3"/>
    <property type="match status" value="1"/>
</dbReference>
<dbReference type="Pfam" id="PF17789">
    <property type="entry name" value="MG4"/>
    <property type="match status" value="1"/>
</dbReference>
<evidence type="ECO:0000256" key="4">
    <source>
        <dbReference type="ARBA" id="ARBA00022900"/>
    </source>
</evidence>
<comment type="catalytic activity">
    <reaction evidence="8">
        <text>a 1-O-alkyl-2-acetyl-sn-glycero-3-phosphocholine + H2O = a 1-O-alkyl-sn-glycero-3-phosphocholine + acetate + H(+)</text>
        <dbReference type="Rhea" id="RHEA:17777"/>
        <dbReference type="ChEBI" id="CHEBI:15377"/>
        <dbReference type="ChEBI" id="CHEBI:15378"/>
        <dbReference type="ChEBI" id="CHEBI:30089"/>
        <dbReference type="ChEBI" id="CHEBI:30909"/>
        <dbReference type="ChEBI" id="CHEBI:36707"/>
        <dbReference type="EC" id="3.1.1.47"/>
    </reaction>
    <physiologicalReaction direction="left-to-right" evidence="8">
        <dbReference type="Rhea" id="RHEA:17778"/>
    </physiologicalReaction>
</comment>
<evidence type="ECO:0000256" key="10">
    <source>
        <dbReference type="SAM" id="SignalP"/>
    </source>
</evidence>
<dbReference type="SUPFAM" id="SSF52266">
    <property type="entry name" value="SGNH hydrolase"/>
    <property type="match status" value="1"/>
</dbReference>
<dbReference type="Pfam" id="PF01835">
    <property type="entry name" value="MG2"/>
    <property type="match status" value="1"/>
</dbReference>
<comment type="catalytic activity">
    <reaction evidence="7">
        <text>1-O-hexadecyl-2-acetyl-sn-glycero-3-phosphate + H2O = 1-O-hexadecyl-sn-glycero-3-phosphate + acetate + H(+)</text>
        <dbReference type="Rhea" id="RHEA:41704"/>
        <dbReference type="ChEBI" id="CHEBI:15377"/>
        <dbReference type="ChEBI" id="CHEBI:15378"/>
        <dbReference type="ChEBI" id="CHEBI:30089"/>
        <dbReference type="ChEBI" id="CHEBI:77580"/>
        <dbReference type="ChEBI" id="CHEBI:78385"/>
    </reaction>
    <physiologicalReaction direction="left-to-right" evidence="7">
        <dbReference type="Rhea" id="RHEA:41705"/>
    </physiologicalReaction>
</comment>
<dbReference type="InterPro" id="IPR050473">
    <property type="entry name" value="A2M/Complement_sys"/>
</dbReference>
<evidence type="ECO:0000256" key="8">
    <source>
        <dbReference type="ARBA" id="ARBA00048078"/>
    </source>
</evidence>
<proteinExistence type="inferred from homology"/>
<evidence type="ECO:0000256" key="5">
    <source>
        <dbReference type="ARBA" id="ARBA00023180"/>
    </source>
</evidence>
<evidence type="ECO:0000313" key="13">
    <source>
        <dbReference type="EMBL" id="EEN42345.1"/>
    </source>
</evidence>
<reference evidence="13" key="1">
    <citation type="journal article" date="2008" name="Nature">
        <title>The amphioxus genome and the evolution of the chordate karyotype.</title>
        <authorList>
            <consortium name="US DOE Joint Genome Institute (JGI-PGF)"/>
            <person name="Putnam N.H."/>
            <person name="Butts T."/>
            <person name="Ferrier D.E.K."/>
            <person name="Furlong R.F."/>
            <person name="Hellsten U."/>
            <person name="Kawashima T."/>
            <person name="Robinson-Rechavi M."/>
            <person name="Shoguchi E."/>
            <person name="Terry A."/>
            <person name="Yu J.-K."/>
            <person name="Benito-Gutierrez E.L."/>
            <person name="Dubchak I."/>
            <person name="Garcia-Fernandez J."/>
            <person name="Gibson-Brown J.J."/>
            <person name="Grigoriev I.V."/>
            <person name="Horton A.C."/>
            <person name="de Jong P.J."/>
            <person name="Jurka J."/>
            <person name="Kapitonov V.V."/>
            <person name="Kohara Y."/>
            <person name="Kuroki Y."/>
            <person name="Lindquist E."/>
            <person name="Lucas S."/>
            <person name="Osoegawa K."/>
            <person name="Pennacchio L.A."/>
            <person name="Salamov A.A."/>
            <person name="Satou Y."/>
            <person name="Sauka-Spengler T."/>
            <person name="Schmutz J."/>
            <person name="Shin-I T."/>
            <person name="Toyoda A."/>
            <person name="Bronner-Fraser M."/>
            <person name="Fujiyama A."/>
            <person name="Holland L.Z."/>
            <person name="Holland P.W.H."/>
            <person name="Satoh N."/>
            <person name="Rokhsar D.S."/>
        </authorList>
    </citation>
    <scope>NUCLEOTIDE SEQUENCE [LARGE SCALE GENOMIC DNA]</scope>
    <source>
        <strain evidence="13">S238N-H82</strain>
        <tissue evidence="13">Testes</tissue>
    </source>
</reference>
<feature type="region of interest" description="Disordered" evidence="9">
    <location>
        <begin position="751"/>
        <end position="772"/>
    </location>
</feature>
<dbReference type="EC" id="3.1.1.47" evidence="2"/>
<feature type="chain" id="PRO_5002935348" description="1-alkyl-2-acetylglycerophosphocholine esterase" evidence="10">
    <location>
        <begin position="19"/>
        <end position="1770"/>
    </location>
</feature>
<gene>
    <name evidence="13" type="ORF">BRAFLDRAFT_108989</name>
</gene>
<dbReference type="InParanoid" id="C3ZYP3"/>
<dbReference type="InterPro" id="IPR041555">
    <property type="entry name" value="MG3"/>
</dbReference>
<keyword evidence="4" id="KW-0722">Serine protease inhibitor</keyword>
<dbReference type="InterPro" id="IPR002890">
    <property type="entry name" value="MG2"/>
</dbReference>
<dbReference type="PANTHER" id="PTHR11412:SF171">
    <property type="entry name" value="PREGNANCY ZONE PROTEIN-LIKE PROTEIN"/>
    <property type="match status" value="1"/>
</dbReference>
<feature type="non-terminal residue" evidence="13">
    <location>
        <position position="1770"/>
    </location>
</feature>
<dbReference type="InterPro" id="IPR040839">
    <property type="entry name" value="MG4"/>
</dbReference>
<dbReference type="Pfam" id="PF00207">
    <property type="entry name" value="A2M"/>
    <property type="match status" value="1"/>
</dbReference>
<dbReference type="Gene3D" id="2.60.40.1930">
    <property type="match status" value="2"/>
</dbReference>
<feature type="region of interest" description="Disordered" evidence="9">
    <location>
        <begin position="519"/>
        <end position="550"/>
    </location>
</feature>
<dbReference type="Gene3D" id="3.40.50.1110">
    <property type="entry name" value="SGNH hydrolase"/>
    <property type="match status" value="1"/>
</dbReference>
<comment type="catalytic activity">
    <reaction evidence="6">
        <text>1-O-hexadecyl-2-acetyl-sn-glycero-3-phosphocholine + H2O = 1-O-hexadecyl-sn-glycero-3-phosphocholine + acetate + H(+)</text>
        <dbReference type="Rhea" id="RHEA:40479"/>
        <dbReference type="ChEBI" id="CHEBI:15377"/>
        <dbReference type="ChEBI" id="CHEBI:15378"/>
        <dbReference type="ChEBI" id="CHEBI:30089"/>
        <dbReference type="ChEBI" id="CHEBI:44811"/>
        <dbReference type="ChEBI" id="CHEBI:64496"/>
    </reaction>
    <physiologicalReaction direction="left-to-right" evidence="6">
        <dbReference type="Rhea" id="RHEA:40480"/>
    </physiologicalReaction>
</comment>
<evidence type="ECO:0000256" key="1">
    <source>
        <dbReference type="ARBA" id="ARBA00010952"/>
    </source>
</evidence>
<feature type="domain" description="Alpha-2-macroglobulin bait region" evidence="11">
    <location>
        <begin position="455"/>
        <end position="686"/>
    </location>
</feature>
<dbReference type="InterPro" id="IPR014756">
    <property type="entry name" value="Ig_E-set"/>
</dbReference>
<dbReference type="Gene3D" id="2.60.40.2950">
    <property type="match status" value="1"/>
</dbReference>
<dbReference type="Pfam" id="PF17791">
    <property type="entry name" value="MG3"/>
    <property type="match status" value="1"/>
</dbReference>
<keyword evidence="3 10" id="KW-0732">Signal</keyword>
<evidence type="ECO:0000259" key="11">
    <source>
        <dbReference type="SMART" id="SM01359"/>
    </source>
</evidence>
<name>C3ZYP3_BRAFL</name>
<feature type="domain" description="Alpha-2-macroglobulin" evidence="12">
    <location>
        <begin position="1549"/>
        <end position="1644"/>
    </location>
</feature>
<feature type="compositionally biased region" description="Basic residues" evidence="9">
    <location>
        <begin position="1387"/>
        <end position="1398"/>
    </location>
</feature>
<evidence type="ECO:0000256" key="3">
    <source>
        <dbReference type="ARBA" id="ARBA00022729"/>
    </source>
</evidence>
<dbReference type="InterPro" id="IPR013783">
    <property type="entry name" value="Ig-like_fold"/>
</dbReference>
<dbReference type="Gene3D" id="2.60.40.1940">
    <property type="match status" value="1"/>
</dbReference>
<evidence type="ECO:0000256" key="2">
    <source>
        <dbReference type="ARBA" id="ARBA00013201"/>
    </source>
</evidence>
<dbReference type="EMBL" id="GG666733">
    <property type="protein sequence ID" value="EEN42345.1"/>
    <property type="molecule type" value="Genomic_DNA"/>
</dbReference>
<accession>C3ZYP3</accession>
<evidence type="ECO:0000256" key="9">
    <source>
        <dbReference type="SAM" id="MobiDB-lite"/>
    </source>
</evidence>
<dbReference type="InterPro" id="IPR001599">
    <property type="entry name" value="Macroglobln_a2"/>
</dbReference>
<dbReference type="InterPro" id="IPR013830">
    <property type="entry name" value="SGNH_hydro"/>
</dbReference>
<dbReference type="SMART" id="SM01360">
    <property type="entry name" value="A2M"/>
    <property type="match status" value="1"/>
</dbReference>
<evidence type="ECO:0000256" key="6">
    <source>
        <dbReference type="ARBA" id="ARBA00023721"/>
    </source>
</evidence>
<feature type="region of interest" description="Disordered" evidence="9">
    <location>
        <begin position="1447"/>
        <end position="1593"/>
    </location>
</feature>
<keyword evidence="4" id="KW-0646">Protease inhibitor</keyword>
<evidence type="ECO:0000256" key="7">
    <source>
        <dbReference type="ARBA" id="ARBA00035804"/>
    </source>
</evidence>
<organism>
    <name type="scientific">Branchiostoma floridae</name>
    <name type="common">Florida lancelet</name>
    <name type="synonym">Amphioxus</name>
    <dbReference type="NCBI Taxonomy" id="7739"/>
    <lineage>
        <taxon>Eukaryota</taxon>
        <taxon>Metazoa</taxon>
        <taxon>Chordata</taxon>
        <taxon>Cephalochordata</taxon>
        <taxon>Leptocardii</taxon>
        <taxon>Amphioxiformes</taxon>
        <taxon>Branchiostomatidae</taxon>
        <taxon>Branchiostoma</taxon>
    </lineage>
</organism>
<dbReference type="GO" id="GO:0004867">
    <property type="term" value="F:serine-type endopeptidase inhibitor activity"/>
    <property type="evidence" value="ECO:0007669"/>
    <property type="project" value="UniProtKB-KW"/>
</dbReference>
<dbReference type="SMART" id="SM01359">
    <property type="entry name" value="A2M_N_2"/>
    <property type="match status" value="1"/>
</dbReference>
<dbReference type="Pfam" id="PF13472">
    <property type="entry name" value="Lipase_GDSL_2"/>
    <property type="match status" value="1"/>
</dbReference>
<dbReference type="GO" id="GO:0003847">
    <property type="term" value="F:1-alkyl-2-acetylglycerophosphocholine esterase activity"/>
    <property type="evidence" value="ECO:0007669"/>
    <property type="project" value="UniProtKB-EC"/>
</dbReference>
<dbReference type="eggNOG" id="KOG1366">
    <property type="taxonomic scope" value="Eukaryota"/>
</dbReference>
<feature type="compositionally biased region" description="Basic and acidic residues" evidence="9">
    <location>
        <begin position="1097"/>
        <end position="1111"/>
    </location>
</feature>
<dbReference type="Pfam" id="PF07703">
    <property type="entry name" value="A2M_BRD"/>
    <property type="match status" value="1"/>
</dbReference>
<dbReference type="Gene3D" id="6.20.50.160">
    <property type="match status" value="1"/>
</dbReference>